<dbReference type="EMBL" id="CP062983">
    <property type="protein sequence ID" value="QPC83006.1"/>
    <property type="molecule type" value="Genomic_DNA"/>
</dbReference>
<reference evidence="1 2" key="1">
    <citation type="submission" date="2020-02" db="EMBL/GenBank/DDBJ databases">
        <authorList>
            <person name="Zheng R.K."/>
            <person name="Sun C.M."/>
        </authorList>
    </citation>
    <scope>NUCLEOTIDE SEQUENCE [LARGE SCALE GENOMIC DNA]</scope>
    <source>
        <strain evidence="2">rifampicinis</strain>
    </source>
</reference>
<accession>A0A7S8E9U6</accession>
<evidence type="ECO:0000313" key="2">
    <source>
        <dbReference type="Proteomes" id="UP000594468"/>
    </source>
</evidence>
<sequence>MQRTPVVAAQSLRTTTRTPPTQIAYLSDMMIVLQDDCLQHAIFHVGGCRQLKRWHVMRP</sequence>
<keyword evidence="2" id="KW-1185">Reference proteome</keyword>
<proteinExistence type="predicted"/>
<name>A0A7S8E9U6_9CHLR</name>
<protein>
    <submittedName>
        <fullName evidence="1">Uncharacterized protein</fullName>
    </submittedName>
</protein>
<dbReference type="AlphaFoldDB" id="A0A7S8E9U6"/>
<dbReference type="Proteomes" id="UP000594468">
    <property type="component" value="Chromosome"/>
</dbReference>
<evidence type="ECO:0000313" key="1">
    <source>
        <dbReference type="EMBL" id="QPC83006.1"/>
    </source>
</evidence>
<dbReference type="KEGG" id="pmet:G4Y79_01125"/>
<gene>
    <name evidence="1" type="ORF">G4Y79_01125</name>
</gene>
<organism evidence="1 2">
    <name type="scientific">Phototrophicus methaneseepsis</name>
    <dbReference type="NCBI Taxonomy" id="2710758"/>
    <lineage>
        <taxon>Bacteria</taxon>
        <taxon>Bacillati</taxon>
        <taxon>Chloroflexota</taxon>
        <taxon>Candidatus Thermofontia</taxon>
        <taxon>Phototrophicales</taxon>
        <taxon>Phototrophicaceae</taxon>
        <taxon>Phototrophicus</taxon>
    </lineage>
</organism>
<dbReference type="RefSeq" id="WP_195171075.1">
    <property type="nucleotide sequence ID" value="NZ_CP062983.1"/>
</dbReference>